<reference evidence="3" key="1">
    <citation type="journal article" date="2014" name="Int. J. Syst. Evol. Microbiol.">
        <title>Complete genome sequence of Corynebacterium casei LMG S-19264T (=DSM 44701T), isolated from a smear-ripened cheese.</title>
        <authorList>
            <consortium name="US DOE Joint Genome Institute (JGI-PGF)"/>
            <person name="Walter F."/>
            <person name="Albersmeier A."/>
            <person name="Kalinowski J."/>
            <person name="Ruckert C."/>
        </authorList>
    </citation>
    <scope>NUCLEOTIDE SEQUENCE</scope>
    <source>
        <strain evidence="3">CGMCC 1.12785</strain>
    </source>
</reference>
<evidence type="ECO:0000313" key="3">
    <source>
        <dbReference type="EMBL" id="GGA23925.1"/>
    </source>
</evidence>
<proteinExistence type="predicted"/>
<dbReference type="AlphaFoldDB" id="A0A8J2U071"/>
<feature type="domain" description="Sporulation stage II protein D amidase enhancer LytB N-terminal" evidence="2">
    <location>
        <begin position="527"/>
        <end position="613"/>
    </location>
</feature>
<dbReference type="NCBIfam" id="TIGR02669">
    <property type="entry name" value="SpoIID_LytB"/>
    <property type="match status" value="1"/>
</dbReference>
<evidence type="ECO:0000256" key="1">
    <source>
        <dbReference type="SAM" id="MobiDB-lite"/>
    </source>
</evidence>
<sequence length="744" mass="78788">MPTSPRAPRAASTARLRARRSIIALALGFALSMSGLTPVHASYPVAGAIGNLYRSLGGAGSALGQPTGPERCTLRNSGCFQEFRGGSIHWTQSTGAHATWGGIRTAWRNAGWENGKLGYPTSGERCTLRGGGCFQEFQGGSIHWSPGNGAHATWGGIRTAWRNAGWENGKLGYPTSGERCTLRGGGCFQEFQGGSIHWSPGNGAHATWGGIRTAWRNAGWENGKLGYPTSGERCTLRGGGCFQEFQGGSIHWSPGNGAHATWGGIRTAWRNAGWENGKLGYPTSGERCTLRGGGCFQEFQGGSVHWSPGNGAHATWGGIRTAWRNAGWENGSLGYPTSGEYSSGGGVRQDFEGGYITWRSGEGARVHVQRAPSSFRLEGRGFGHGVGMSQYGAQGMAAQGRSATQILEHYYNPAKVEEITARADDDIRVQLLADRSSITITPSGGRLRVKAGPTTVASSGQITVNTSGSQVRASIDGRTVQAGWITVEWEGTRYWSGSAATVGVSHAQSGSTGTYRHGRIEVRRTGGNLNVINVLKVNSEYLPGVAEVPNGWRDAALQAQAIAARTYAYRNMASVKSACECHVYDEVQSQVFRGWNQENAAGNWVRAVRATQTVSGSTVTRARVVRHNGALIDAVYSSSSGGRTNPGADVWGSNTPYLQSRDDSAAHTAAANNPYSSWTATISQSDMARAFGLSDVVSIQVANNSAGSMVRQATATSSTGQTATRSGTQLRTSLGLRSATFTVN</sequence>
<name>A0A8J2U071_9MICO</name>
<dbReference type="GO" id="GO:0030435">
    <property type="term" value="P:sporulation resulting in formation of a cellular spore"/>
    <property type="evidence" value="ECO:0007669"/>
    <property type="project" value="InterPro"/>
</dbReference>
<dbReference type="InterPro" id="IPR013486">
    <property type="entry name" value="SpoIID/LytB"/>
</dbReference>
<dbReference type="Pfam" id="PF08310">
    <property type="entry name" value="LGFP"/>
    <property type="match status" value="6"/>
</dbReference>
<reference evidence="3" key="2">
    <citation type="submission" date="2020-09" db="EMBL/GenBank/DDBJ databases">
        <authorList>
            <person name="Sun Q."/>
            <person name="Zhou Y."/>
        </authorList>
    </citation>
    <scope>NUCLEOTIDE SEQUENCE</scope>
    <source>
        <strain evidence="3">CGMCC 1.12785</strain>
    </source>
</reference>
<feature type="compositionally biased region" description="Low complexity" evidence="1">
    <location>
        <begin position="711"/>
        <end position="729"/>
    </location>
</feature>
<dbReference type="InterPro" id="IPR013207">
    <property type="entry name" value="LGFP"/>
</dbReference>
<dbReference type="InterPro" id="IPR013693">
    <property type="entry name" value="SpoIID/LytB_N"/>
</dbReference>
<organism evidence="3 4">
    <name type="scientific">Sediminivirga luteola</name>
    <dbReference type="NCBI Taxonomy" id="1774748"/>
    <lineage>
        <taxon>Bacteria</taxon>
        <taxon>Bacillati</taxon>
        <taxon>Actinomycetota</taxon>
        <taxon>Actinomycetes</taxon>
        <taxon>Micrococcales</taxon>
        <taxon>Brevibacteriaceae</taxon>
        <taxon>Sediminivirga</taxon>
    </lineage>
</organism>
<dbReference type="EMBL" id="BMFY01000014">
    <property type="protein sequence ID" value="GGA23925.1"/>
    <property type="molecule type" value="Genomic_DNA"/>
</dbReference>
<dbReference type="RefSeq" id="WP_229745190.1">
    <property type="nucleotide sequence ID" value="NZ_BMFY01000014.1"/>
</dbReference>
<evidence type="ECO:0000313" key="4">
    <source>
        <dbReference type="Proteomes" id="UP000616114"/>
    </source>
</evidence>
<comment type="caution">
    <text evidence="3">The sequence shown here is derived from an EMBL/GenBank/DDBJ whole genome shotgun (WGS) entry which is preliminary data.</text>
</comment>
<evidence type="ECO:0000259" key="2">
    <source>
        <dbReference type="Pfam" id="PF08486"/>
    </source>
</evidence>
<protein>
    <recommendedName>
        <fullName evidence="2">Sporulation stage II protein D amidase enhancer LytB N-terminal domain-containing protein</fullName>
    </recommendedName>
</protein>
<keyword evidence="4" id="KW-1185">Reference proteome</keyword>
<accession>A0A8J2U071</accession>
<dbReference type="Proteomes" id="UP000616114">
    <property type="component" value="Unassembled WGS sequence"/>
</dbReference>
<dbReference type="Pfam" id="PF08486">
    <property type="entry name" value="SpoIID"/>
    <property type="match status" value="1"/>
</dbReference>
<gene>
    <name evidence="3" type="ORF">GCM10011333_28700</name>
</gene>
<feature type="region of interest" description="Disordered" evidence="1">
    <location>
        <begin position="711"/>
        <end position="731"/>
    </location>
</feature>